<comment type="caution">
    <text evidence="2">The sequence shown here is derived from an EMBL/GenBank/DDBJ whole genome shotgun (WGS) entry which is preliminary data.</text>
</comment>
<feature type="region of interest" description="Disordered" evidence="1">
    <location>
        <begin position="52"/>
        <end position="80"/>
    </location>
</feature>
<evidence type="ECO:0000313" key="3">
    <source>
        <dbReference type="Proteomes" id="UP000249169"/>
    </source>
</evidence>
<name>A0A328CD43_9DELT</name>
<gene>
    <name evidence="2" type="ORF">DL240_07010</name>
</gene>
<feature type="compositionally biased region" description="Pro residues" evidence="1">
    <location>
        <begin position="71"/>
        <end position="80"/>
    </location>
</feature>
<sequence>MLNSPCAASICACALCARSRPWANQWPPYSCSSPPRPWTTWRPLPAPYVASTPSPVSLPLPHRRPNAWHPPTYPPTNPLL</sequence>
<proteinExistence type="predicted"/>
<dbReference type="Proteomes" id="UP000249169">
    <property type="component" value="Unassembled WGS sequence"/>
</dbReference>
<accession>A0A328CD43</accession>
<protein>
    <submittedName>
        <fullName evidence="2">Uncharacterized protein</fullName>
    </submittedName>
</protein>
<keyword evidence="3" id="KW-1185">Reference proteome</keyword>
<dbReference type="AlphaFoldDB" id="A0A328CD43"/>
<evidence type="ECO:0000256" key="1">
    <source>
        <dbReference type="SAM" id="MobiDB-lite"/>
    </source>
</evidence>
<dbReference type="EMBL" id="QHKO01000002">
    <property type="protein sequence ID" value="RAL23891.1"/>
    <property type="molecule type" value="Genomic_DNA"/>
</dbReference>
<reference evidence="2 3" key="1">
    <citation type="submission" date="2018-05" db="EMBL/GenBank/DDBJ databases">
        <title>Lujinxingia marina gen. nov. sp. nov., a new facultative anaerobic member of the class Deltaproteobacteria, and proposal of Lujinxingaceae fam. nov.</title>
        <authorList>
            <person name="Li C.-M."/>
        </authorList>
    </citation>
    <scope>NUCLEOTIDE SEQUENCE [LARGE SCALE GENOMIC DNA]</scope>
    <source>
        <strain evidence="2 3">B210</strain>
    </source>
</reference>
<evidence type="ECO:0000313" key="2">
    <source>
        <dbReference type="EMBL" id="RAL23891.1"/>
    </source>
</evidence>
<organism evidence="2 3">
    <name type="scientific">Lujinxingia litoralis</name>
    <dbReference type="NCBI Taxonomy" id="2211119"/>
    <lineage>
        <taxon>Bacteria</taxon>
        <taxon>Deltaproteobacteria</taxon>
        <taxon>Bradymonadales</taxon>
        <taxon>Lujinxingiaceae</taxon>
        <taxon>Lujinxingia</taxon>
    </lineage>
</organism>